<dbReference type="PANTHER" id="PTHR45764:SF52">
    <property type="entry name" value="BASIC LEUCINE ZIPPER 4"/>
    <property type="match status" value="1"/>
</dbReference>
<dbReference type="Pfam" id="PF00170">
    <property type="entry name" value="bZIP_1"/>
    <property type="match status" value="1"/>
</dbReference>
<reference evidence="8" key="1">
    <citation type="submission" date="2025-08" db="UniProtKB">
        <authorList>
            <consortium name="RefSeq"/>
        </authorList>
    </citation>
    <scope>IDENTIFICATION</scope>
    <source>
        <tissue evidence="8">Leaves</tissue>
    </source>
</reference>
<dbReference type="InterPro" id="IPR045314">
    <property type="entry name" value="bZIP_plant_GBF1"/>
</dbReference>
<dbReference type="SMART" id="SM00338">
    <property type="entry name" value="BRLZ"/>
    <property type="match status" value="1"/>
</dbReference>
<name>A0A2I4E9G9_JUGRE</name>
<dbReference type="FunCoup" id="A0A2I4E9G9">
    <property type="interactions" value="16"/>
</dbReference>
<dbReference type="GO" id="GO:0045893">
    <property type="term" value="P:positive regulation of DNA-templated transcription"/>
    <property type="evidence" value="ECO:0000318"/>
    <property type="project" value="GO_Central"/>
</dbReference>
<dbReference type="RefSeq" id="XP_018816024.1">
    <property type="nucleotide sequence ID" value="XM_018960479.1"/>
</dbReference>
<accession>A0A2I4E9G9</accession>
<dbReference type="SUPFAM" id="SSF57959">
    <property type="entry name" value="Leucine zipper domain"/>
    <property type="match status" value="1"/>
</dbReference>
<dbReference type="GO" id="GO:0003700">
    <property type="term" value="F:DNA-binding transcription factor activity"/>
    <property type="evidence" value="ECO:0000318"/>
    <property type="project" value="GO_Central"/>
</dbReference>
<proteinExistence type="predicted"/>
<dbReference type="STRING" id="51240.A0A2I4E9G9"/>
<keyword evidence="3" id="KW-0238">DNA-binding</keyword>
<evidence type="ECO:0000256" key="4">
    <source>
        <dbReference type="ARBA" id="ARBA00023163"/>
    </source>
</evidence>
<evidence type="ECO:0000256" key="5">
    <source>
        <dbReference type="ARBA" id="ARBA00023242"/>
    </source>
</evidence>
<comment type="subcellular location">
    <subcellularLocation>
        <location evidence="1">Nucleus</location>
    </subcellularLocation>
</comment>
<keyword evidence="5" id="KW-0539">Nucleus</keyword>
<protein>
    <submittedName>
        <fullName evidence="8">Basic leucine zipper 4-like</fullName>
    </submittedName>
</protein>
<dbReference type="GO" id="GO:0000976">
    <property type="term" value="F:transcription cis-regulatory region binding"/>
    <property type="evidence" value="ECO:0000318"/>
    <property type="project" value="GO_Central"/>
</dbReference>
<evidence type="ECO:0000256" key="3">
    <source>
        <dbReference type="ARBA" id="ARBA00023125"/>
    </source>
</evidence>
<dbReference type="InterPro" id="IPR046347">
    <property type="entry name" value="bZIP_sf"/>
</dbReference>
<keyword evidence="4" id="KW-0804">Transcription</keyword>
<evidence type="ECO:0000259" key="6">
    <source>
        <dbReference type="PROSITE" id="PS50217"/>
    </source>
</evidence>
<sequence>MFFSQEPVVSQCPGSQEIEFGTDEFQEILSSFQSPTQYCNESLDDQLLSQLFQSRDSVDPNSGSEGSNRAVYTYEERQLRRKESNRKSARLCRWRKKRHLQNLTYEANRLKMENQELKNGLGLVLHQSHVIWADNQRLRSESIDLSARLSDLYQILCTMQSP</sequence>
<dbReference type="PROSITE" id="PS50217">
    <property type="entry name" value="BZIP"/>
    <property type="match status" value="1"/>
</dbReference>
<dbReference type="AlphaFoldDB" id="A0A2I4E9G9"/>
<evidence type="ECO:0000313" key="7">
    <source>
        <dbReference type="Proteomes" id="UP000235220"/>
    </source>
</evidence>
<evidence type="ECO:0000256" key="2">
    <source>
        <dbReference type="ARBA" id="ARBA00023015"/>
    </source>
</evidence>
<dbReference type="Proteomes" id="UP000235220">
    <property type="component" value="Chromosome 11"/>
</dbReference>
<dbReference type="FunFam" id="1.20.5.170:FF:000020">
    <property type="entry name" value="BZIP transcription factor"/>
    <property type="match status" value="1"/>
</dbReference>
<dbReference type="InterPro" id="IPR004827">
    <property type="entry name" value="bZIP"/>
</dbReference>
<feature type="domain" description="BZIP" evidence="6">
    <location>
        <begin position="75"/>
        <end position="119"/>
    </location>
</feature>
<dbReference type="PANTHER" id="PTHR45764">
    <property type="entry name" value="BZIP TRANSCRIPTION FACTOR 44"/>
    <property type="match status" value="1"/>
</dbReference>
<gene>
    <name evidence="8" type="primary">LOC108987549</name>
</gene>
<organism evidence="7 8">
    <name type="scientific">Juglans regia</name>
    <name type="common">English walnut</name>
    <dbReference type="NCBI Taxonomy" id="51240"/>
    <lineage>
        <taxon>Eukaryota</taxon>
        <taxon>Viridiplantae</taxon>
        <taxon>Streptophyta</taxon>
        <taxon>Embryophyta</taxon>
        <taxon>Tracheophyta</taxon>
        <taxon>Spermatophyta</taxon>
        <taxon>Magnoliopsida</taxon>
        <taxon>eudicotyledons</taxon>
        <taxon>Gunneridae</taxon>
        <taxon>Pentapetalae</taxon>
        <taxon>rosids</taxon>
        <taxon>fabids</taxon>
        <taxon>Fagales</taxon>
        <taxon>Juglandaceae</taxon>
        <taxon>Juglans</taxon>
    </lineage>
</organism>
<dbReference type="Gene3D" id="1.20.5.170">
    <property type="match status" value="1"/>
</dbReference>
<dbReference type="KEGG" id="jre:108987549"/>
<dbReference type="CDD" id="cd14702">
    <property type="entry name" value="bZIP_plant_GBF1"/>
    <property type="match status" value="1"/>
</dbReference>
<dbReference type="OrthoDB" id="551672at2759"/>
<dbReference type="GO" id="GO:0005634">
    <property type="term" value="C:nucleus"/>
    <property type="evidence" value="ECO:0000318"/>
    <property type="project" value="GO_Central"/>
</dbReference>
<evidence type="ECO:0000313" key="8">
    <source>
        <dbReference type="RefSeq" id="XP_018816024.1"/>
    </source>
</evidence>
<dbReference type="InParanoid" id="A0A2I4E9G9"/>
<keyword evidence="2" id="KW-0805">Transcription regulation</keyword>
<dbReference type="GO" id="GO:0046982">
    <property type="term" value="F:protein heterodimerization activity"/>
    <property type="evidence" value="ECO:0007669"/>
    <property type="project" value="UniProtKB-ARBA"/>
</dbReference>
<dbReference type="GeneID" id="108987549"/>
<evidence type="ECO:0000256" key="1">
    <source>
        <dbReference type="ARBA" id="ARBA00004123"/>
    </source>
</evidence>
<keyword evidence="7" id="KW-1185">Reference proteome</keyword>